<protein>
    <submittedName>
        <fullName evidence="3">CIR protein</fullName>
    </submittedName>
</protein>
<organism evidence="3 4">
    <name type="scientific">Plasmodium chabaudi chabaudi</name>
    <dbReference type="NCBI Taxonomy" id="31271"/>
    <lineage>
        <taxon>Eukaryota</taxon>
        <taxon>Sar</taxon>
        <taxon>Alveolata</taxon>
        <taxon>Apicomplexa</taxon>
        <taxon>Aconoidasida</taxon>
        <taxon>Haemosporida</taxon>
        <taxon>Plasmodiidae</taxon>
        <taxon>Plasmodium</taxon>
        <taxon>Plasmodium (Vinckeia)</taxon>
    </lineage>
</organism>
<feature type="region of interest" description="Disordered" evidence="1">
    <location>
        <begin position="285"/>
        <end position="384"/>
    </location>
</feature>
<feature type="transmembrane region" description="Helical" evidence="2">
    <location>
        <begin position="582"/>
        <end position="600"/>
    </location>
</feature>
<name>A0A4V0K5E8_PLACU</name>
<feature type="compositionally biased region" description="Polar residues" evidence="1">
    <location>
        <begin position="347"/>
        <end position="361"/>
    </location>
</feature>
<dbReference type="KEGG" id="pcb:PCHAS_0731300"/>
<dbReference type="OrthoDB" id="373277at2759"/>
<dbReference type="EMBL" id="LK022884">
    <property type="protein sequence ID" value="VTZ68183.1"/>
    <property type="molecule type" value="Genomic_DNA"/>
</dbReference>
<dbReference type="Pfam" id="PF06022">
    <property type="entry name" value="Cir_Bir_Yir"/>
    <property type="match status" value="1"/>
</dbReference>
<gene>
    <name evidence="3" type="ORF">PCHAS_0731300</name>
</gene>
<feature type="compositionally biased region" description="Polar residues" evidence="1">
    <location>
        <begin position="479"/>
        <end position="532"/>
    </location>
</feature>
<dbReference type="InterPro" id="IPR006477">
    <property type="entry name" value="Yir_bir_cir"/>
</dbReference>
<keyword evidence="2" id="KW-0812">Transmembrane</keyword>
<feature type="compositionally biased region" description="Polar residues" evidence="1">
    <location>
        <begin position="368"/>
        <end position="378"/>
    </location>
</feature>
<evidence type="ECO:0000256" key="2">
    <source>
        <dbReference type="SAM" id="Phobius"/>
    </source>
</evidence>
<evidence type="ECO:0000313" key="4">
    <source>
        <dbReference type="Proteomes" id="UP000071118"/>
    </source>
</evidence>
<dbReference type="AlphaFoldDB" id="A0A4V0K5E8"/>
<dbReference type="RefSeq" id="XP_016653691.1">
    <property type="nucleotide sequence ID" value="XM_016797768.1"/>
</dbReference>
<dbReference type="Proteomes" id="UP000071118">
    <property type="component" value="Chromosome 7"/>
</dbReference>
<keyword evidence="2" id="KW-0472">Membrane</keyword>
<feature type="compositionally biased region" description="Polar residues" evidence="1">
    <location>
        <begin position="297"/>
        <end position="319"/>
    </location>
</feature>
<accession>A0A4V0K5E8</accession>
<dbReference type="GeneID" id="3493981"/>
<feature type="region of interest" description="Disordered" evidence="1">
    <location>
        <begin position="472"/>
        <end position="558"/>
    </location>
</feature>
<evidence type="ECO:0000313" key="3">
    <source>
        <dbReference type="EMBL" id="VTZ68183.1"/>
    </source>
</evidence>
<evidence type="ECO:0000256" key="1">
    <source>
        <dbReference type="SAM" id="MobiDB-lite"/>
    </source>
</evidence>
<dbReference type="VEuPathDB" id="PlasmoDB:PCHAS_0731300"/>
<feature type="compositionally biased region" description="Polar residues" evidence="1">
    <location>
        <begin position="540"/>
        <end position="551"/>
    </location>
</feature>
<reference evidence="3 4" key="1">
    <citation type="journal article" date="2014" name="BMC Biol.">
        <title>A comprehensive evaluation of rodent malaria parasite genomes and gene expression.</title>
        <authorList>
            <person name="Otto T.D."/>
            <person name="Bohme U."/>
            <person name="Jackson A.P."/>
            <person name="Hunt M."/>
            <person name="Franke-Fayard B."/>
            <person name="Hoeijmakers W.A."/>
            <person name="Religa A.A."/>
            <person name="Robertson L."/>
            <person name="Sanders M."/>
            <person name="Ogun S.A."/>
            <person name="Cunningham D."/>
            <person name="Erhart A."/>
            <person name="Billker O."/>
            <person name="Khan S.M."/>
            <person name="Stunnenberg H.G."/>
            <person name="Langhorne J."/>
            <person name="Holder A.A."/>
            <person name="Waters A.P."/>
            <person name="Newbold C.I."/>
            <person name="Pain A."/>
            <person name="Berriman M."/>
            <person name="Janse C.J."/>
        </authorList>
    </citation>
    <scope>NUCLEOTIDE SEQUENCE [LARGE SCALE GENOMIC DNA]</scope>
    <source>
        <strain evidence="3 4">AS</strain>
    </source>
</reference>
<keyword evidence="2" id="KW-1133">Transmembrane helix</keyword>
<sequence>MGYQEMCETFIVADQVINGENANITMDDISKNPGFKQYCPNQKCETRRKRISALSTYLFMQLRTMKSAGQYDEYFLMWLGDKLFKMHNKSKGKGRNNNITLYSAYEKYLNNHRGYLDYWALLNNISGLKEANLEHMHKFYRLLNDICKTIVYYIHKDSKNNNLIMNSTECSNQYMFLYQNVFKCNSYLHLLDNLKKIYDSFRAAVKNIDPKSAAYLQTLTTKENSDLYFAKNFKTFEFNGSGCQLQYDDNIFETLEKAKLHGNQTNDKTKGDGITQIGQMQSSVDQIPSKELVPGSQGATSDTTSSKSHNEIDTLTGTKSELRDSQNKPGIQGDEKRDSGVIKLNQMIDSNSETVNSETSGNGMGNSIDGTLNPNSEPNILGASSDPATTYSSVASFDIGLSIGDVALKGMEQLSNVFEFFNKNKEKITKTTNTIQKIYSTSVFNIKSAFNEYINIFNGIIDHISNQPEKVGIPPILGGNQSESGSPGTNSPTFNDLPTPQKDSSQTSSETSPKPKEQTSALKSSQDLSGNKSFDKNDHLGSQNPVANTVTKSEHSGIEVKENETTGISGIYILKGYKQVEISIIVLLIPIALAIMHKYLKFGWRKELKKKKNMKHIINLFDVNKAPKTVINPINGKRPMQIIINSPTQKKQIKKSINPVYRERFPLLNIYKLMQADPVPFINLFFLLTFLFIKEKTILWNYKFN</sequence>
<proteinExistence type="predicted"/>
<keyword evidence="4" id="KW-1185">Reference proteome</keyword>